<gene>
    <name evidence="1" type="ORF">HB904_04065</name>
</gene>
<evidence type="ECO:0000313" key="2">
    <source>
        <dbReference type="Proteomes" id="UP000574104"/>
    </source>
</evidence>
<dbReference type="AlphaFoldDB" id="A0A842AGZ8"/>
<name>A0A842AGZ8_9LIST</name>
<comment type="caution">
    <text evidence="1">The sequence shown here is derived from an EMBL/GenBank/DDBJ whole genome shotgun (WGS) entry which is preliminary data.</text>
</comment>
<proteinExistence type="predicted"/>
<reference evidence="1 2" key="1">
    <citation type="submission" date="2020-03" db="EMBL/GenBank/DDBJ databases">
        <title>Soil Listeria distribution.</title>
        <authorList>
            <person name="Liao J."/>
            <person name="Wiedmann M."/>
        </authorList>
    </citation>
    <scope>NUCLEOTIDE SEQUENCE [LARGE SCALE GENOMIC DNA]</scope>
    <source>
        <strain evidence="1 2">FSL L7-1299</strain>
    </source>
</reference>
<dbReference type="RefSeq" id="WP_185434243.1">
    <property type="nucleotide sequence ID" value="NZ_JAARSH010000002.1"/>
</dbReference>
<organism evidence="1 2">
    <name type="scientific">Listeria booriae</name>
    <dbReference type="NCBI Taxonomy" id="1552123"/>
    <lineage>
        <taxon>Bacteria</taxon>
        <taxon>Bacillati</taxon>
        <taxon>Bacillota</taxon>
        <taxon>Bacilli</taxon>
        <taxon>Bacillales</taxon>
        <taxon>Listeriaceae</taxon>
        <taxon>Listeria</taxon>
    </lineage>
</organism>
<evidence type="ECO:0000313" key="1">
    <source>
        <dbReference type="EMBL" id="MBC1615348.1"/>
    </source>
</evidence>
<dbReference type="EMBL" id="JAARSH010000002">
    <property type="protein sequence ID" value="MBC1615348.1"/>
    <property type="molecule type" value="Genomic_DNA"/>
</dbReference>
<sequence length="60" mass="6812">MKVYIVVQVSGSFIMSGNGIKIYKSKSVAIKRRDILNRDIQASKFKYVVLESGDWTKISD</sequence>
<accession>A0A842AGZ8</accession>
<protein>
    <submittedName>
        <fullName evidence="1">Uncharacterized protein</fullName>
    </submittedName>
</protein>
<dbReference type="Proteomes" id="UP000574104">
    <property type="component" value="Unassembled WGS sequence"/>
</dbReference>